<comment type="caution">
    <text evidence="1">The sequence shown here is derived from an EMBL/GenBank/DDBJ whole genome shotgun (WGS) entry which is preliminary data.</text>
</comment>
<sequence>MYGMGAPHEPKKVAMPDVVYALYGDPGTRVDRRPRWVVCADQLPAALAALHQCGLCELEVRTGDGRPLAPADLATRYVGTDEFCGFHVFEAAVTFDGRELVRTRYAVPDCACTAMPHRLAGTPA</sequence>
<dbReference type="Proteomes" id="UP001500967">
    <property type="component" value="Unassembled WGS sequence"/>
</dbReference>
<protein>
    <recommendedName>
        <fullName evidence="3">SnoaL-like domain-containing protein</fullName>
    </recommendedName>
</protein>
<organism evidence="1 2">
    <name type="scientific">Cryptosporangium japonicum</name>
    <dbReference type="NCBI Taxonomy" id="80872"/>
    <lineage>
        <taxon>Bacteria</taxon>
        <taxon>Bacillati</taxon>
        <taxon>Actinomycetota</taxon>
        <taxon>Actinomycetes</taxon>
        <taxon>Cryptosporangiales</taxon>
        <taxon>Cryptosporangiaceae</taxon>
        <taxon>Cryptosporangium</taxon>
    </lineage>
</organism>
<gene>
    <name evidence="1" type="ORF">GCM10009539_07230</name>
</gene>
<reference evidence="1 2" key="1">
    <citation type="journal article" date="2019" name="Int. J. Syst. Evol. Microbiol.">
        <title>The Global Catalogue of Microorganisms (GCM) 10K type strain sequencing project: providing services to taxonomists for standard genome sequencing and annotation.</title>
        <authorList>
            <consortium name="The Broad Institute Genomics Platform"/>
            <consortium name="The Broad Institute Genome Sequencing Center for Infectious Disease"/>
            <person name="Wu L."/>
            <person name="Ma J."/>
        </authorList>
    </citation>
    <scope>NUCLEOTIDE SEQUENCE [LARGE SCALE GENOMIC DNA]</scope>
    <source>
        <strain evidence="1 2">JCM 10425</strain>
    </source>
</reference>
<keyword evidence="2" id="KW-1185">Reference proteome</keyword>
<proteinExistence type="predicted"/>
<accession>A0ABN0TLD2</accession>
<dbReference type="EMBL" id="BAAAGX010000004">
    <property type="protein sequence ID" value="GAA0224625.1"/>
    <property type="molecule type" value="Genomic_DNA"/>
</dbReference>
<evidence type="ECO:0000313" key="1">
    <source>
        <dbReference type="EMBL" id="GAA0224625.1"/>
    </source>
</evidence>
<evidence type="ECO:0000313" key="2">
    <source>
        <dbReference type="Proteomes" id="UP001500967"/>
    </source>
</evidence>
<evidence type="ECO:0008006" key="3">
    <source>
        <dbReference type="Google" id="ProtNLM"/>
    </source>
</evidence>
<name>A0ABN0TLD2_9ACTN</name>